<comment type="caution">
    <text evidence="9">The sequence shown here is derived from an EMBL/GenBank/DDBJ whole genome shotgun (WGS) entry which is preliminary data.</text>
</comment>
<protein>
    <recommendedName>
        <fullName evidence="8">NAC domain-containing protein</fullName>
    </recommendedName>
</protein>
<evidence type="ECO:0000256" key="3">
    <source>
        <dbReference type="ARBA" id="ARBA00023125"/>
    </source>
</evidence>
<dbReference type="GO" id="GO:0005634">
    <property type="term" value="C:nucleus"/>
    <property type="evidence" value="ECO:0007669"/>
    <property type="project" value="UniProtKB-SubCell"/>
</dbReference>
<evidence type="ECO:0000256" key="4">
    <source>
        <dbReference type="ARBA" id="ARBA00023163"/>
    </source>
</evidence>
<keyword evidence="5" id="KW-0539">Nucleus</keyword>
<dbReference type="InterPro" id="IPR003441">
    <property type="entry name" value="NAC-dom"/>
</dbReference>
<feature type="transmembrane region" description="Helical" evidence="7">
    <location>
        <begin position="582"/>
        <end position="599"/>
    </location>
</feature>
<dbReference type="EMBL" id="JAXIOK010000007">
    <property type="protein sequence ID" value="KAK4765904.1"/>
    <property type="molecule type" value="Genomic_DNA"/>
</dbReference>
<keyword evidence="7" id="KW-1133">Transmembrane helix</keyword>
<evidence type="ECO:0000256" key="1">
    <source>
        <dbReference type="ARBA" id="ARBA00004123"/>
    </source>
</evidence>
<evidence type="ECO:0000256" key="7">
    <source>
        <dbReference type="SAM" id="Phobius"/>
    </source>
</evidence>
<sequence length="672" mass="75313">MAPVALPPGFRFHPTDEELVAYYLKRKINGRKIELEIIPEVDLYKCEPWDLPGKSLLPSKDLEWYFFSPRDRKYPNGSRTNRATKAGYWKATGKDRKVNSQNRSMGMKKTLVYYRGRAPHGSRTGWVMHEYRLEERECNNNPGLQDAYALCRVFKKSAVNVQKVGDRYVTLMGNKRMPSSSSVSGDQYSSEMGGGRSICDEVMDDTNYSLYSLNASGSAQSINVVEPPFSDYAAMCDSKVWIAGQSSSDDAFAFVSPPFSNHAAATASAAAPPDMPYLPTQIDVALECAMLQHRFLAPLPPLALGNYYQPDDVFDGSDFLARETKSNPSYISDEILSAAHDSQDLFQPNHHESYQHQMNKMADVRYDYSPMTDDFSFSRFIEDDPSVRAVEIGGLDEDSYCKVENLRWVGMSSKDLEKTFGEENKLLIPMERISSFQRENHQIEGQLTPSSHQNDRELDDFPLSIFGDNNGIDYMGSGDGGVDSEGSCPISFQVTEEVKVNHGMFVANRQAAETYFHQVVPSQVLKVQNLHLTPTSTPESSSVKSNEGKPRRRRIRGSNPSLVNDLFGEKSTIRTWIRSGNTIFSMLGVLWIMCIVHLGDGMTYKAMLIDSSQMLEGSISQKNDLDKQQLLTVFPAESPEVTMTVCLRKIGFVITIALALSAVWIKQILITP</sequence>
<dbReference type="GO" id="GO:0003677">
    <property type="term" value="F:DNA binding"/>
    <property type="evidence" value="ECO:0007669"/>
    <property type="project" value="UniProtKB-KW"/>
</dbReference>
<keyword evidence="3" id="KW-0238">DNA-binding</keyword>
<evidence type="ECO:0000313" key="9">
    <source>
        <dbReference type="EMBL" id="KAK4765904.1"/>
    </source>
</evidence>
<dbReference type="FunFam" id="2.170.150.80:FF:000002">
    <property type="entry name" value="Nac domain-containing protein 86"/>
    <property type="match status" value="1"/>
</dbReference>
<keyword evidence="2" id="KW-0805">Transcription regulation</keyword>
<dbReference type="AlphaFoldDB" id="A0AAN7QFE1"/>
<feature type="transmembrane region" description="Helical" evidence="7">
    <location>
        <begin position="650"/>
        <end position="670"/>
    </location>
</feature>
<feature type="domain" description="NAC" evidence="8">
    <location>
        <begin position="6"/>
        <end position="156"/>
    </location>
</feature>
<keyword evidence="7" id="KW-0812">Transmembrane</keyword>
<dbReference type="Pfam" id="PF02365">
    <property type="entry name" value="NAM"/>
    <property type="match status" value="1"/>
</dbReference>
<reference evidence="9 10" key="1">
    <citation type="journal article" date="2023" name="Hortic Res">
        <title>Pangenome of water caltrop reveals structural variations and asymmetric subgenome divergence after allopolyploidization.</title>
        <authorList>
            <person name="Zhang X."/>
            <person name="Chen Y."/>
            <person name="Wang L."/>
            <person name="Yuan Y."/>
            <person name="Fang M."/>
            <person name="Shi L."/>
            <person name="Lu R."/>
            <person name="Comes H.P."/>
            <person name="Ma Y."/>
            <person name="Chen Y."/>
            <person name="Huang G."/>
            <person name="Zhou Y."/>
            <person name="Zheng Z."/>
            <person name="Qiu Y."/>
        </authorList>
    </citation>
    <scope>NUCLEOTIDE SEQUENCE [LARGE SCALE GENOMIC DNA]</scope>
    <source>
        <tissue evidence="9">Roots</tissue>
    </source>
</reference>
<dbReference type="PROSITE" id="PS51005">
    <property type="entry name" value="NAC"/>
    <property type="match status" value="1"/>
</dbReference>
<gene>
    <name evidence="9" type="ORF">SAY87_007546</name>
</gene>
<dbReference type="GO" id="GO:0006355">
    <property type="term" value="P:regulation of DNA-templated transcription"/>
    <property type="evidence" value="ECO:0007669"/>
    <property type="project" value="InterPro"/>
</dbReference>
<evidence type="ECO:0000256" key="5">
    <source>
        <dbReference type="ARBA" id="ARBA00023242"/>
    </source>
</evidence>
<keyword evidence="10" id="KW-1185">Reference proteome</keyword>
<evidence type="ECO:0000259" key="8">
    <source>
        <dbReference type="PROSITE" id="PS51005"/>
    </source>
</evidence>
<dbReference type="PANTHER" id="PTHR31744:SF210">
    <property type="entry name" value="NAC DOMAIN-CONTAINING PROTEIN 86-LIKE"/>
    <property type="match status" value="1"/>
</dbReference>
<evidence type="ECO:0000313" key="10">
    <source>
        <dbReference type="Proteomes" id="UP001345219"/>
    </source>
</evidence>
<dbReference type="SUPFAM" id="SSF101941">
    <property type="entry name" value="NAC domain"/>
    <property type="match status" value="1"/>
</dbReference>
<dbReference type="InterPro" id="IPR036093">
    <property type="entry name" value="NAC_dom_sf"/>
</dbReference>
<feature type="region of interest" description="Disordered" evidence="6">
    <location>
        <begin position="532"/>
        <end position="559"/>
    </location>
</feature>
<accession>A0AAN7QFE1</accession>
<keyword evidence="7" id="KW-0472">Membrane</keyword>
<dbReference type="PANTHER" id="PTHR31744">
    <property type="entry name" value="PROTEIN CUP-SHAPED COTYLEDON 2-RELATED"/>
    <property type="match status" value="1"/>
</dbReference>
<name>A0AAN7QFE1_9MYRT</name>
<dbReference type="Gene3D" id="2.170.150.80">
    <property type="entry name" value="NAC domain"/>
    <property type="match status" value="1"/>
</dbReference>
<keyword evidence="4" id="KW-0804">Transcription</keyword>
<evidence type="ECO:0000256" key="6">
    <source>
        <dbReference type="SAM" id="MobiDB-lite"/>
    </source>
</evidence>
<evidence type="ECO:0000256" key="2">
    <source>
        <dbReference type="ARBA" id="ARBA00023015"/>
    </source>
</evidence>
<proteinExistence type="predicted"/>
<feature type="compositionally biased region" description="Polar residues" evidence="6">
    <location>
        <begin position="532"/>
        <end position="545"/>
    </location>
</feature>
<comment type="subcellular location">
    <subcellularLocation>
        <location evidence="1">Nucleus</location>
    </subcellularLocation>
</comment>
<dbReference type="Proteomes" id="UP001345219">
    <property type="component" value="Chromosome 7"/>
</dbReference>
<organism evidence="9 10">
    <name type="scientific">Trapa incisa</name>
    <dbReference type="NCBI Taxonomy" id="236973"/>
    <lineage>
        <taxon>Eukaryota</taxon>
        <taxon>Viridiplantae</taxon>
        <taxon>Streptophyta</taxon>
        <taxon>Embryophyta</taxon>
        <taxon>Tracheophyta</taxon>
        <taxon>Spermatophyta</taxon>
        <taxon>Magnoliopsida</taxon>
        <taxon>eudicotyledons</taxon>
        <taxon>Gunneridae</taxon>
        <taxon>Pentapetalae</taxon>
        <taxon>rosids</taxon>
        <taxon>malvids</taxon>
        <taxon>Myrtales</taxon>
        <taxon>Lythraceae</taxon>
        <taxon>Trapa</taxon>
    </lineage>
</organism>